<dbReference type="EC" id="2.7.7.65" evidence="1"/>
<dbReference type="AlphaFoldDB" id="Q2RS67"/>
<evidence type="ECO:0000256" key="3">
    <source>
        <dbReference type="ARBA" id="ARBA00034247"/>
    </source>
</evidence>
<feature type="modified residue" description="4-aspartylphosphate" evidence="5">
    <location>
        <position position="308"/>
    </location>
</feature>
<dbReference type="eggNOG" id="COG3706">
    <property type="taxonomic scope" value="Bacteria"/>
</dbReference>
<dbReference type="GO" id="GO:0043709">
    <property type="term" value="P:cell adhesion involved in single-species biofilm formation"/>
    <property type="evidence" value="ECO:0007669"/>
    <property type="project" value="TreeGrafter"/>
</dbReference>
<evidence type="ECO:0000259" key="8">
    <source>
        <dbReference type="PROSITE" id="PS50894"/>
    </source>
</evidence>
<keyword evidence="10" id="KW-1185">Reference proteome</keyword>
<feature type="modified residue" description="Phosphohistidine" evidence="4">
    <location>
        <position position="54"/>
    </location>
</feature>
<dbReference type="SUPFAM" id="SSF52172">
    <property type="entry name" value="CheY-like"/>
    <property type="match status" value="1"/>
</dbReference>
<dbReference type="Gene3D" id="3.40.50.2300">
    <property type="match status" value="1"/>
</dbReference>
<dbReference type="GO" id="GO:0052621">
    <property type="term" value="F:diguanylate cyclase activity"/>
    <property type="evidence" value="ECO:0007669"/>
    <property type="project" value="UniProtKB-EC"/>
</dbReference>
<dbReference type="GO" id="GO:0005886">
    <property type="term" value="C:plasma membrane"/>
    <property type="evidence" value="ECO:0007669"/>
    <property type="project" value="TreeGrafter"/>
</dbReference>
<evidence type="ECO:0000259" key="7">
    <source>
        <dbReference type="PROSITE" id="PS50887"/>
    </source>
</evidence>
<dbReference type="PANTHER" id="PTHR45138">
    <property type="entry name" value="REGULATORY COMPONENTS OF SENSORY TRANSDUCTION SYSTEM"/>
    <property type="match status" value="1"/>
</dbReference>
<feature type="domain" description="GGDEF" evidence="7">
    <location>
        <begin position="415"/>
        <end position="550"/>
    </location>
</feature>
<dbReference type="SMART" id="SM00267">
    <property type="entry name" value="GGDEF"/>
    <property type="match status" value="1"/>
</dbReference>
<dbReference type="Pfam" id="PF01627">
    <property type="entry name" value="Hpt"/>
    <property type="match status" value="1"/>
</dbReference>
<dbReference type="STRING" id="269796.Rru_A2228"/>
<name>Q2RS67_RHORT</name>
<dbReference type="CDD" id="cd01949">
    <property type="entry name" value="GGDEF"/>
    <property type="match status" value="1"/>
</dbReference>
<evidence type="ECO:0000313" key="10">
    <source>
        <dbReference type="Proteomes" id="UP000001929"/>
    </source>
</evidence>
<dbReference type="SUPFAM" id="SSF47226">
    <property type="entry name" value="Histidine-containing phosphotransfer domain, HPT domain"/>
    <property type="match status" value="1"/>
</dbReference>
<dbReference type="KEGG" id="rru:Rru_A2228"/>
<dbReference type="EnsemblBacteria" id="ABC23028">
    <property type="protein sequence ID" value="ABC23028"/>
    <property type="gene ID" value="Rru_A2228"/>
</dbReference>
<dbReference type="InterPro" id="IPR029787">
    <property type="entry name" value="Nucleotide_cyclase"/>
</dbReference>
<evidence type="ECO:0000256" key="1">
    <source>
        <dbReference type="ARBA" id="ARBA00012528"/>
    </source>
</evidence>
<evidence type="ECO:0000256" key="4">
    <source>
        <dbReference type="PROSITE-ProRule" id="PRU00110"/>
    </source>
</evidence>
<accession>Q2RS67</accession>
<dbReference type="PATRIC" id="fig|269796.9.peg.2324"/>
<dbReference type="CDD" id="cd00156">
    <property type="entry name" value="REC"/>
    <property type="match status" value="1"/>
</dbReference>
<dbReference type="InterPro" id="IPR008207">
    <property type="entry name" value="Sig_transdc_His_kin_Hpt_dom"/>
</dbReference>
<dbReference type="PROSITE" id="PS50110">
    <property type="entry name" value="RESPONSE_REGULATORY"/>
    <property type="match status" value="1"/>
</dbReference>
<dbReference type="PANTHER" id="PTHR45138:SF9">
    <property type="entry name" value="DIGUANYLATE CYCLASE DGCM-RELATED"/>
    <property type="match status" value="1"/>
</dbReference>
<feature type="domain" description="HPt" evidence="8">
    <location>
        <begin position="6"/>
        <end position="116"/>
    </location>
</feature>
<dbReference type="Proteomes" id="UP000001929">
    <property type="component" value="Chromosome"/>
</dbReference>
<dbReference type="InterPro" id="IPR011006">
    <property type="entry name" value="CheY-like_superfamily"/>
</dbReference>
<protein>
    <recommendedName>
        <fullName evidence="1">diguanylate cyclase</fullName>
        <ecNumber evidence="1">2.7.7.65</ecNumber>
    </recommendedName>
</protein>
<dbReference type="Gene3D" id="1.20.120.160">
    <property type="entry name" value="HPT domain"/>
    <property type="match status" value="1"/>
</dbReference>
<dbReference type="GO" id="GO:0004672">
    <property type="term" value="F:protein kinase activity"/>
    <property type="evidence" value="ECO:0007669"/>
    <property type="project" value="UniProtKB-ARBA"/>
</dbReference>
<feature type="domain" description="Response regulatory" evidence="6">
    <location>
        <begin position="259"/>
        <end position="375"/>
    </location>
</feature>
<keyword evidence="2" id="KW-0902">Two-component regulatory system</keyword>
<dbReference type="SMART" id="SM00448">
    <property type="entry name" value="REC"/>
    <property type="match status" value="1"/>
</dbReference>
<dbReference type="GO" id="GO:1902201">
    <property type="term" value="P:negative regulation of bacterial-type flagellum-dependent cell motility"/>
    <property type="evidence" value="ECO:0007669"/>
    <property type="project" value="TreeGrafter"/>
</dbReference>
<gene>
    <name evidence="9" type="ordered locus">Rru_A2228</name>
</gene>
<dbReference type="InterPro" id="IPR000160">
    <property type="entry name" value="GGDEF_dom"/>
</dbReference>
<dbReference type="InterPro" id="IPR043128">
    <property type="entry name" value="Rev_trsase/Diguanyl_cyclase"/>
</dbReference>
<proteinExistence type="predicted"/>
<dbReference type="EMBL" id="CP000230">
    <property type="protein sequence ID" value="ABC23028.1"/>
    <property type="molecule type" value="Genomic_DNA"/>
</dbReference>
<evidence type="ECO:0000256" key="2">
    <source>
        <dbReference type="ARBA" id="ARBA00023012"/>
    </source>
</evidence>
<dbReference type="InterPro" id="IPR001789">
    <property type="entry name" value="Sig_transdc_resp-reg_receiver"/>
</dbReference>
<dbReference type="GO" id="GO:0000160">
    <property type="term" value="P:phosphorelay signal transduction system"/>
    <property type="evidence" value="ECO:0007669"/>
    <property type="project" value="UniProtKB-KW"/>
</dbReference>
<keyword evidence="5" id="KW-0597">Phosphoprotein</keyword>
<comment type="catalytic activity">
    <reaction evidence="3">
        <text>2 GTP = 3',3'-c-di-GMP + 2 diphosphate</text>
        <dbReference type="Rhea" id="RHEA:24898"/>
        <dbReference type="ChEBI" id="CHEBI:33019"/>
        <dbReference type="ChEBI" id="CHEBI:37565"/>
        <dbReference type="ChEBI" id="CHEBI:58805"/>
        <dbReference type="EC" id="2.7.7.65"/>
    </reaction>
</comment>
<evidence type="ECO:0000256" key="5">
    <source>
        <dbReference type="PROSITE-ProRule" id="PRU00169"/>
    </source>
</evidence>
<dbReference type="Gene3D" id="3.30.70.270">
    <property type="match status" value="1"/>
</dbReference>
<reference evidence="9 10" key="1">
    <citation type="journal article" date="2011" name="Stand. Genomic Sci.">
        <title>Complete genome sequence of Rhodospirillum rubrum type strain (S1).</title>
        <authorList>
            <person name="Munk A.C."/>
            <person name="Copeland A."/>
            <person name="Lucas S."/>
            <person name="Lapidus A."/>
            <person name="Del Rio T.G."/>
            <person name="Barry K."/>
            <person name="Detter J.C."/>
            <person name="Hammon N."/>
            <person name="Israni S."/>
            <person name="Pitluck S."/>
            <person name="Brettin T."/>
            <person name="Bruce D."/>
            <person name="Han C."/>
            <person name="Tapia R."/>
            <person name="Gilna P."/>
            <person name="Schmutz J."/>
            <person name="Larimer F."/>
            <person name="Land M."/>
            <person name="Kyrpides N.C."/>
            <person name="Mavromatis K."/>
            <person name="Richardson P."/>
            <person name="Rohde M."/>
            <person name="Goker M."/>
            <person name="Klenk H.P."/>
            <person name="Zhang Y."/>
            <person name="Roberts G.P."/>
            <person name="Reslewic S."/>
            <person name="Schwartz D.C."/>
        </authorList>
    </citation>
    <scope>NUCLEOTIDE SEQUENCE [LARGE SCALE GENOMIC DNA]</scope>
    <source>
        <strain evidence="10">ATCC 11170 / ATH 1.1.1 / DSM 467 / LMG 4362 / NCIMB 8255 / S1</strain>
    </source>
</reference>
<sequence>MSMFDLQDRLRGAVSAFVEGAIVSAEAIAPRLDLLRASGWADEDAAADVSHFVHRLAGTAGTLGFGDLGRTAGALETLIADIGEVRLAEGAAAVAPDILAQADLLADIILAGLKGVAVGGSDLLAAAMTPAPGLAGSPDPAVVATIGAGPALLDMVRATGTTAIEIASPDALEALSVVCPGGVIVNLEAMDGDDAWRGPLDGLRAQGVPVLAVGGTGDFPWGLRACRLGVDAYLPLDDPGEVLDRLARMRLTRHAEPLRVLVLDDDAVLAGVYATILGAAGLEAEGMTDPAQILERLEAFEPDVLVTDLHMPGCSGAEVAALVRHRAQYATMPIIFLSREQDLGLQLGALSPGADFFLPKPVRPDFLVSAVRSRARRGRGLAEMMRRDGLSRLFTHSTILDGLEREGARAGRTGAPLSFALLDLDHFKAINQTHGHATGDQVIVTLARVMRRALRGCDLLGRCGGEEFAVILPGTPAEQAVGVIEDLRALFRGQTLRAPTGEVRATFSAGVAGTPAGAPPLSATALFTAADKALAEAKARGRDRVVLAES</sequence>
<dbReference type="PhylomeDB" id="Q2RS67"/>
<dbReference type="NCBIfam" id="TIGR00254">
    <property type="entry name" value="GGDEF"/>
    <property type="match status" value="1"/>
</dbReference>
<dbReference type="InterPro" id="IPR036641">
    <property type="entry name" value="HPT_dom_sf"/>
</dbReference>
<organism evidence="9 10">
    <name type="scientific">Rhodospirillum rubrum (strain ATCC 11170 / ATH 1.1.1 / DSM 467 / LMG 4362 / NCIMB 8255 / S1)</name>
    <dbReference type="NCBI Taxonomy" id="269796"/>
    <lineage>
        <taxon>Bacteria</taxon>
        <taxon>Pseudomonadati</taxon>
        <taxon>Pseudomonadota</taxon>
        <taxon>Alphaproteobacteria</taxon>
        <taxon>Rhodospirillales</taxon>
        <taxon>Rhodospirillaceae</taxon>
        <taxon>Rhodospirillum</taxon>
    </lineage>
</organism>
<dbReference type="HOGENOM" id="CLU_000445_11_28_5"/>
<dbReference type="RefSeq" id="WP_011389883.1">
    <property type="nucleotide sequence ID" value="NC_007643.1"/>
</dbReference>
<evidence type="ECO:0000313" key="9">
    <source>
        <dbReference type="EMBL" id="ABC23028.1"/>
    </source>
</evidence>
<dbReference type="InterPro" id="IPR050469">
    <property type="entry name" value="Diguanylate_Cyclase"/>
</dbReference>
<dbReference type="PROSITE" id="PS50887">
    <property type="entry name" value="GGDEF"/>
    <property type="match status" value="1"/>
</dbReference>
<dbReference type="Pfam" id="PF00990">
    <property type="entry name" value="GGDEF"/>
    <property type="match status" value="1"/>
</dbReference>
<evidence type="ECO:0000259" key="6">
    <source>
        <dbReference type="PROSITE" id="PS50110"/>
    </source>
</evidence>
<dbReference type="SUPFAM" id="SSF55073">
    <property type="entry name" value="Nucleotide cyclase"/>
    <property type="match status" value="1"/>
</dbReference>
<dbReference type="PROSITE" id="PS50894">
    <property type="entry name" value="HPT"/>
    <property type="match status" value="1"/>
</dbReference>
<dbReference type="Pfam" id="PF00072">
    <property type="entry name" value="Response_reg"/>
    <property type="match status" value="1"/>
</dbReference>